<evidence type="ECO:0000256" key="1">
    <source>
        <dbReference type="ARBA" id="ARBA00001974"/>
    </source>
</evidence>
<dbReference type="Gene3D" id="3.50.50.60">
    <property type="entry name" value="FAD/NAD(P)-binding domain"/>
    <property type="match status" value="1"/>
</dbReference>
<evidence type="ECO:0000256" key="5">
    <source>
        <dbReference type="SAM" id="SignalP"/>
    </source>
</evidence>
<accession>A0ABM7WHX0</accession>
<name>A0ABM7WHX0_9ACTN</name>
<evidence type="ECO:0000259" key="6">
    <source>
        <dbReference type="Pfam" id="PF00890"/>
    </source>
</evidence>
<dbReference type="RefSeq" id="WP_244412081.1">
    <property type="nucleotide sequence ID" value="NZ_AP025564.1"/>
</dbReference>
<proteinExistence type="predicted"/>
<dbReference type="Pfam" id="PF00890">
    <property type="entry name" value="FAD_binding_2"/>
    <property type="match status" value="1"/>
</dbReference>
<comment type="cofactor">
    <cofactor evidence="1">
        <name>FAD</name>
        <dbReference type="ChEBI" id="CHEBI:57692"/>
    </cofactor>
</comment>
<dbReference type="InterPro" id="IPR050315">
    <property type="entry name" value="FAD-oxidoreductase_2"/>
</dbReference>
<dbReference type="InterPro" id="IPR003953">
    <property type="entry name" value="FAD-dep_OxRdtase_2_FAD-bd"/>
</dbReference>
<keyword evidence="3" id="KW-0274">FAD</keyword>
<dbReference type="PANTHER" id="PTHR43400:SF10">
    <property type="entry name" value="3-OXOSTEROID 1-DEHYDROGENASE"/>
    <property type="match status" value="1"/>
</dbReference>
<keyword evidence="8" id="KW-1185">Reference proteome</keyword>
<evidence type="ECO:0000256" key="3">
    <source>
        <dbReference type="ARBA" id="ARBA00022827"/>
    </source>
</evidence>
<dbReference type="Gene3D" id="3.90.700.10">
    <property type="entry name" value="Succinate dehydrogenase/fumarate reductase flavoprotein, catalytic domain"/>
    <property type="match status" value="1"/>
</dbReference>
<dbReference type="InterPro" id="IPR006311">
    <property type="entry name" value="TAT_signal"/>
</dbReference>
<dbReference type="SUPFAM" id="SSF56425">
    <property type="entry name" value="Succinate dehydrogenase/fumarate reductase flavoprotein, catalytic domain"/>
    <property type="match status" value="1"/>
</dbReference>
<keyword evidence="5" id="KW-0732">Signal</keyword>
<evidence type="ECO:0000313" key="7">
    <source>
        <dbReference type="EMBL" id="BDE95849.1"/>
    </source>
</evidence>
<feature type="chain" id="PRO_5046451248" evidence="5">
    <location>
        <begin position="37"/>
        <end position="541"/>
    </location>
</feature>
<protein>
    <submittedName>
        <fullName evidence="7">FAD-binding dehydrogenase</fullName>
    </submittedName>
</protein>
<dbReference type="Proteomes" id="UP001320544">
    <property type="component" value="Chromosome"/>
</dbReference>
<feature type="signal peptide" evidence="5">
    <location>
        <begin position="1"/>
        <end position="36"/>
    </location>
</feature>
<reference evidence="7 8" key="1">
    <citation type="submission" date="2022-01" db="EMBL/GenBank/DDBJ databases">
        <title>Novel bile acid biosynthetic pathways are enriched in the microbiome of centenarians.</title>
        <authorList>
            <person name="Sato Y."/>
            <person name="Atarashi K."/>
            <person name="Plichta R.D."/>
            <person name="Arai Y."/>
            <person name="Sasajima S."/>
            <person name="Kearney M.S."/>
            <person name="Suda W."/>
            <person name="Takeshita K."/>
            <person name="Sasaki T."/>
            <person name="Okamoto S."/>
            <person name="Skelly N.A."/>
            <person name="Okamura Y."/>
            <person name="Vlamakis H."/>
            <person name="Li Y."/>
            <person name="Tanoue T."/>
            <person name="Takei H."/>
            <person name="Nittono H."/>
            <person name="Narushima S."/>
            <person name="Irie J."/>
            <person name="Itoh H."/>
            <person name="Moriya K."/>
            <person name="Sugiura Y."/>
            <person name="Suematsu M."/>
            <person name="Moritoki N."/>
            <person name="Shibata S."/>
            <person name="Littman R.D."/>
            <person name="Fischbach A.M."/>
            <person name="Uwamino Y."/>
            <person name="Inoue T."/>
            <person name="Honda A."/>
            <person name="Hattori M."/>
            <person name="Murai T."/>
            <person name="Xavier J.R."/>
            <person name="Hirose N."/>
            <person name="Honda K."/>
        </authorList>
    </citation>
    <scope>NUCLEOTIDE SEQUENCE [LARGE SCALE GENOMIC DNA]</scope>
    <source>
        <strain evidence="7 8">CE91-St30</strain>
    </source>
</reference>
<evidence type="ECO:0000256" key="2">
    <source>
        <dbReference type="ARBA" id="ARBA00022630"/>
    </source>
</evidence>
<keyword evidence="2" id="KW-0285">Flavoprotein</keyword>
<dbReference type="InterPro" id="IPR027477">
    <property type="entry name" value="Succ_DH/fumarate_Rdtase_cat_sf"/>
</dbReference>
<evidence type="ECO:0000256" key="4">
    <source>
        <dbReference type="ARBA" id="ARBA00023002"/>
    </source>
</evidence>
<dbReference type="InterPro" id="IPR036188">
    <property type="entry name" value="FAD/NAD-bd_sf"/>
</dbReference>
<keyword evidence="4" id="KW-0560">Oxidoreductase</keyword>
<dbReference type="SUPFAM" id="SSF51905">
    <property type="entry name" value="FAD/NAD(P)-binding domain"/>
    <property type="match status" value="1"/>
</dbReference>
<evidence type="ECO:0000313" key="8">
    <source>
        <dbReference type="Proteomes" id="UP001320544"/>
    </source>
</evidence>
<dbReference type="EMBL" id="AP025564">
    <property type="protein sequence ID" value="BDE95849.1"/>
    <property type="molecule type" value="Genomic_DNA"/>
</dbReference>
<feature type="domain" description="FAD-dependent oxidoreductase 2 FAD-binding" evidence="6">
    <location>
        <begin position="54"/>
        <end position="522"/>
    </location>
</feature>
<organism evidence="7 8">
    <name type="scientific">Raoultibacter timonensis</name>
    <dbReference type="NCBI Taxonomy" id="1907662"/>
    <lineage>
        <taxon>Bacteria</taxon>
        <taxon>Bacillati</taxon>
        <taxon>Actinomycetota</taxon>
        <taxon>Coriobacteriia</taxon>
        <taxon>Eggerthellales</taxon>
        <taxon>Eggerthellaceae</taxon>
        <taxon>Raoultibacter</taxon>
    </lineage>
</organism>
<gene>
    <name evidence="7" type="ORF">CE91St30_11820</name>
</gene>
<dbReference type="PROSITE" id="PS51318">
    <property type="entry name" value="TAT"/>
    <property type="match status" value="1"/>
</dbReference>
<dbReference type="PANTHER" id="PTHR43400">
    <property type="entry name" value="FUMARATE REDUCTASE"/>
    <property type="match status" value="1"/>
</dbReference>
<sequence>MEELLQSRRAFIKTAGVVLGGIAAASMVACAPAATAGNDTAASVNEIDWDEEYDVIVVGGGLAGMASAVTVATEGEGAKCLLLEKGPLETGNGNSAYAAGMVLWTKEKDDFAEYVRELRGAMDNTPDDVIDAFAEGIAENLDWLKSLPGYSDDEVTITEYFEEGTGESCYPEHSELPHAYSLGRIRWNSDNASGNTQVTLFMNSVKNSFSDSITHKTNAPATALVQDPETKEILGCVYTDGSSSKYAKATKGVIMCCGGFENNAQMKADYLSASWARRIAGACNDGDGITMCAKVGADMWHMNSCAGFWTSMSAIDSDICLMRTPKEEGITVGVNGRRFYMDWDKDVAEDWDTFAEGDLSTHVGSRHGHMQFGGEWPHLPMPEKTWFITDAEGYQSILDNKMMAIDFDPMDGWGYTADTIEGLAELIEVPADELVRTVSQWNECCANGEDVYFHRPASTLNPVEGAPYYALFCPPTMLNTDGGPRRSAKGEILDLEGQPIPHLYSSGEFGSIWSNMYQGAGNLGECLAFGRISARNCLGIA</sequence>